<comment type="caution">
    <text evidence="2">The sequence shown here is derived from an EMBL/GenBank/DDBJ whole genome shotgun (WGS) entry which is preliminary data.</text>
</comment>
<organism evidence="2 3">
    <name type="scientific">Rhizobium anhuiense</name>
    <dbReference type="NCBI Taxonomy" id="1184720"/>
    <lineage>
        <taxon>Bacteria</taxon>
        <taxon>Pseudomonadati</taxon>
        <taxon>Pseudomonadota</taxon>
        <taxon>Alphaproteobacteria</taxon>
        <taxon>Hyphomicrobiales</taxon>
        <taxon>Rhizobiaceae</taxon>
        <taxon>Rhizobium/Agrobacterium group</taxon>
        <taxon>Rhizobium</taxon>
    </lineage>
</organism>
<feature type="compositionally biased region" description="Basic and acidic residues" evidence="1">
    <location>
        <begin position="11"/>
        <end position="28"/>
    </location>
</feature>
<proteinExistence type="predicted"/>
<name>A0ABX4J3I3_9HYPH</name>
<evidence type="ECO:0000313" key="2">
    <source>
        <dbReference type="EMBL" id="PDS49744.1"/>
    </source>
</evidence>
<reference evidence="2 3" key="1">
    <citation type="submission" date="2017-09" db="EMBL/GenBank/DDBJ databases">
        <title>Comparative genomics of rhizobia isolated from Phaseolus vulgaris in China.</title>
        <authorList>
            <person name="Tong W."/>
        </authorList>
    </citation>
    <scope>NUCLEOTIDE SEQUENCE [LARGE SCALE GENOMIC DNA]</scope>
    <source>
        <strain evidence="2 3">Y27</strain>
    </source>
</reference>
<sequence length="733" mass="82406">MSGKANQFGDARSDWGRSSGDGETKEPKPPTMQRSRSQIATAYAPGVLLTWEGGRGICKSVPIRNDLKNTLSNTTYQMILDGIGETAESWMARVRVACPDAPAEFCLDTAFLDIHSGNAVVDSSRFAMTGPDVVGYVPYPLLYQCAECKSVREFRSVADQAVNGLPKCEGHVSRWMQVDVVYAHWYGTVEPLSPYNYRFDNETQQVAALRTCGCGWPHFRLKNDAPVFAEWKYSCESCKEIRDLEKAEPNVLEKLFIQQQRTGAVFQKIQTNMLPVSYRASSTFYPQRANFIELKSSAVVDLMREARQEELLRELARLHRIPIEEPSEEAIRAAVEAADRSSEWVEYCDYIDMLQVRAARGDDTRRQQQAINEIRAKWFDEDIIEKGTVASSGVTRAVAVRANWTRRYDPVRLTIEHAAFVDEHIRGGLETKKAVDVMHPDVTLSSAALIREELERYQKAVGEVLSLTGVEQMVVLRGLPICDYSFGFTRVSATPVYNREFQNRNVPMPVRLVAFDPLDDGKRPIYVTQQNNEAIYVKLDEARVRRWLAANSVDDLPPEGVGLGRAYLESYEDFGPFLDDFKDKDRQGRERRLAPFVYMLLHSFSHQLIHSLADASGLDRDGIGEYLFPADLAFTIYRKGMTPDLGNISAMWRNHAMDFLRRAVDQRMLRCGSGSLCDSRGGACPACIMTSEVSCSSSNLLLSRSALKGGGGPEWEAGDMADLVGYFARRLDK</sequence>
<keyword evidence="3" id="KW-1185">Reference proteome</keyword>
<dbReference type="RefSeq" id="WP_097543956.1">
    <property type="nucleotide sequence ID" value="NZ_NWSL01000014.1"/>
</dbReference>
<accession>A0ABX4J3I3</accession>
<evidence type="ECO:0000256" key="1">
    <source>
        <dbReference type="SAM" id="MobiDB-lite"/>
    </source>
</evidence>
<dbReference type="Proteomes" id="UP000219972">
    <property type="component" value="Unassembled WGS sequence"/>
</dbReference>
<protein>
    <recommendedName>
        <fullName evidence="4">DUF1998 domain-containing protein</fullName>
    </recommendedName>
</protein>
<gene>
    <name evidence="2" type="ORF">CO662_21985</name>
</gene>
<dbReference type="EMBL" id="NWSL01000014">
    <property type="protein sequence ID" value="PDS49744.1"/>
    <property type="molecule type" value="Genomic_DNA"/>
</dbReference>
<evidence type="ECO:0000313" key="3">
    <source>
        <dbReference type="Proteomes" id="UP000219972"/>
    </source>
</evidence>
<feature type="region of interest" description="Disordered" evidence="1">
    <location>
        <begin position="1"/>
        <end position="37"/>
    </location>
</feature>
<evidence type="ECO:0008006" key="4">
    <source>
        <dbReference type="Google" id="ProtNLM"/>
    </source>
</evidence>